<evidence type="ECO:0000256" key="7">
    <source>
        <dbReference type="ARBA" id="ARBA00023244"/>
    </source>
</evidence>
<evidence type="ECO:0000256" key="1">
    <source>
        <dbReference type="ARBA" id="ARBA00004694"/>
    </source>
</evidence>
<evidence type="ECO:0000256" key="12">
    <source>
        <dbReference type="RuleBase" id="RU004161"/>
    </source>
</evidence>
<dbReference type="CDD" id="cd04823">
    <property type="entry name" value="ALAD_PBGS_aspartate_rich"/>
    <property type="match status" value="1"/>
</dbReference>
<dbReference type="OrthoDB" id="9805001at2"/>
<evidence type="ECO:0000313" key="13">
    <source>
        <dbReference type="EMBL" id="RKQ71436.1"/>
    </source>
</evidence>
<dbReference type="FunFam" id="3.20.20.70:FF:000019">
    <property type="entry name" value="Delta-aminolevulinic acid dehydratase"/>
    <property type="match status" value="1"/>
</dbReference>
<feature type="active site" description="Schiff-base intermediate with substrate" evidence="9">
    <location>
        <position position="198"/>
    </location>
</feature>
<dbReference type="RefSeq" id="WP_121099210.1">
    <property type="nucleotide sequence ID" value="NZ_RBII01000001.1"/>
</dbReference>
<dbReference type="Proteomes" id="UP000282211">
    <property type="component" value="Unassembled WGS sequence"/>
</dbReference>
<gene>
    <name evidence="13" type="ORF">DES40_0756</name>
</gene>
<keyword evidence="10" id="KW-0479">Metal-binding</keyword>
<dbReference type="Gene3D" id="3.20.20.70">
    <property type="entry name" value="Aldolase class I"/>
    <property type="match status" value="1"/>
</dbReference>
<keyword evidence="7 11" id="KW-0627">Porphyrin biosynthesis</keyword>
<dbReference type="PRINTS" id="PR00144">
    <property type="entry name" value="DALDHYDRTASE"/>
</dbReference>
<comment type="similarity">
    <text evidence="2 12">Belongs to the ALAD family.</text>
</comment>
<comment type="caution">
    <text evidence="13">The sequence shown here is derived from an EMBL/GenBank/DDBJ whole genome shotgun (WGS) entry which is preliminary data.</text>
</comment>
<dbReference type="SMART" id="SM01004">
    <property type="entry name" value="ALAD"/>
    <property type="match status" value="1"/>
</dbReference>
<evidence type="ECO:0000256" key="11">
    <source>
        <dbReference type="RuleBase" id="RU000515"/>
    </source>
</evidence>
<dbReference type="Pfam" id="PF00490">
    <property type="entry name" value="ALAD"/>
    <property type="match status" value="1"/>
</dbReference>
<dbReference type="UniPathway" id="UPA00251">
    <property type="reaction ID" value="UER00318"/>
</dbReference>
<evidence type="ECO:0000256" key="8">
    <source>
        <dbReference type="ARBA" id="ARBA00047651"/>
    </source>
</evidence>
<keyword evidence="6 11" id="KW-0456">Lyase</keyword>
<sequence>MRQFPNARLRRTRQHDWIRRLVRENQPSVNDLIWTMVITDSHELQTPVPSLPNVSRLNIDALIEHAKEAADLGIPAIALFPHIDPKLKDPTAKESLNVDGLVPRAVAAIKAEVPNLGVIVDVALDPYTDHGHDGLMQGEIIENDSTLEVLAETASILAKAGADIVAPSDMMDGRIGAVRKALNSSGISNVPIMSYAAKYASGFYGPYRNAIGTNAALKGDKRTYQMDPLNRDEALHEVALDITEGADMVMVKPGLPYLDIIRDIKNEFSMPTFAFQVSGEYAMIKAAGANGWIDEHKVMMETLGSFKRAGCDGVLTYFARDIAKSLHKGS</sequence>
<dbReference type="GO" id="GO:0006782">
    <property type="term" value="P:protoporphyrinogen IX biosynthetic process"/>
    <property type="evidence" value="ECO:0007669"/>
    <property type="project" value="UniProtKB-UniPathway"/>
</dbReference>
<evidence type="ECO:0000256" key="6">
    <source>
        <dbReference type="ARBA" id="ARBA00023239"/>
    </source>
</evidence>
<dbReference type="GO" id="GO:0004655">
    <property type="term" value="F:porphobilinogen synthase activity"/>
    <property type="evidence" value="ECO:0007669"/>
    <property type="project" value="UniProtKB-EC"/>
</dbReference>
<dbReference type="FunCoup" id="A0A420WKH7">
    <property type="interactions" value="523"/>
</dbReference>
<keyword evidence="10" id="KW-0460">Magnesium</keyword>
<dbReference type="GO" id="GO:0008270">
    <property type="term" value="F:zinc ion binding"/>
    <property type="evidence" value="ECO:0007669"/>
    <property type="project" value="TreeGrafter"/>
</dbReference>
<reference evidence="13 14" key="1">
    <citation type="submission" date="2018-10" db="EMBL/GenBank/DDBJ databases">
        <title>Genomic Encyclopedia of Type Strains, Phase IV (KMG-IV): sequencing the most valuable type-strain genomes for metagenomic binning, comparative biology and taxonomic classification.</title>
        <authorList>
            <person name="Goeker M."/>
        </authorList>
    </citation>
    <scope>NUCLEOTIDE SEQUENCE [LARGE SCALE GENOMIC DNA]</scope>
    <source>
        <strain evidence="13 14">DSM 22008</strain>
    </source>
</reference>
<dbReference type="AlphaFoldDB" id="A0A420WKH7"/>
<dbReference type="PANTHER" id="PTHR11458">
    <property type="entry name" value="DELTA-AMINOLEVULINIC ACID DEHYDRATASE"/>
    <property type="match status" value="1"/>
</dbReference>
<proteinExistence type="inferred from homology"/>
<dbReference type="SUPFAM" id="SSF51569">
    <property type="entry name" value="Aldolase"/>
    <property type="match status" value="1"/>
</dbReference>
<accession>A0A420WKH7</accession>
<evidence type="ECO:0000256" key="3">
    <source>
        <dbReference type="ARBA" id="ARBA00012053"/>
    </source>
</evidence>
<organism evidence="13 14">
    <name type="scientific">Litorimonas taeanensis</name>
    <dbReference type="NCBI Taxonomy" id="568099"/>
    <lineage>
        <taxon>Bacteria</taxon>
        <taxon>Pseudomonadati</taxon>
        <taxon>Pseudomonadota</taxon>
        <taxon>Alphaproteobacteria</taxon>
        <taxon>Maricaulales</taxon>
        <taxon>Robiginitomaculaceae</taxon>
    </lineage>
</organism>
<keyword evidence="14" id="KW-1185">Reference proteome</keyword>
<evidence type="ECO:0000256" key="2">
    <source>
        <dbReference type="ARBA" id="ARBA00008055"/>
    </source>
</evidence>
<dbReference type="GO" id="GO:0005829">
    <property type="term" value="C:cytosol"/>
    <property type="evidence" value="ECO:0007669"/>
    <property type="project" value="TreeGrafter"/>
</dbReference>
<evidence type="ECO:0000256" key="10">
    <source>
        <dbReference type="PIRSR" id="PIRSR001415-5"/>
    </source>
</evidence>
<dbReference type="PIRSF" id="PIRSF001415">
    <property type="entry name" value="Porphbilin_synth"/>
    <property type="match status" value="1"/>
</dbReference>
<dbReference type="EMBL" id="RBII01000001">
    <property type="protein sequence ID" value="RKQ71436.1"/>
    <property type="molecule type" value="Genomic_DNA"/>
</dbReference>
<comment type="catalytic activity">
    <reaction evidence="8 11">
        <text>2 5-aminolevulinate = porphobilinogen + 2 H2O + H(+)</text>
        <dbReference type="Rhea" id="RHEA:24064"/>
        <dbReference type="ChEBI" id="CHEBI:15377"/>
        <dbReference type="ChEBI" id="CHEBI:15378"/>
        <dbReference type="ChEBI" id="CHEBI:58126"/>
        <dbReference type="ChEBI" id="CHEBI:356416"/>
        <dbReference type="EC" id="4.2.1.24"/>
    </reaction>
</comment>
<evidence type="ECO:0000256" key="5">
    <source>
        <dbReference type="ARBA" id="ARBA00023133"/>
    </source>
</evidence>
<evidence type="ECO:0000256" key="9">
    <source>
        <dbReference type="PIRSR" id="PIRSR001415-1"/>
    </source>
</evidence>
<dbReference type="InterPro" id="IPR001731">
    <property type="entry name" value="ALAD"/>
</dbReference>
<dbReference type="InterPro" id="IPR030656">
    <property type="entry name" value="ALAD_AS"/>
</dbReference>
<name>A0A420WKH7_9PROT</name>
<dbReference type="InterPro" id="IPR013785">
    <property type="entry name" value="Aldolase_TIM"/>
</dbReference>
<dbReference type="PROSITE" id="PS00169">
    <property type="entry name" value="D_ALA_DEHYDRATASE"/>
    <property type="match status" value="1"/>
</dbReference>
<evidence type="ECO:0000256" key="4">
    <source>
        <dbReference type="ARBA" id="ARBA00020771"/>
    </source>
</evidence>
<protein>
    <recommendedName>
        <fullName evidence="4 11">Delta-aminolevulinic acid dehydratase</fullName>
        <ecNumber evidence="3 11">4.2.1.24</ecNumber>
    </recommendedName>
</protein>
<feature type="active site" description="Schiff-base intermediate with substrate" evidence="9">
    <location>
        <position position="252"/>
    </location>
</feature>
<evidence type="ECO:0000313" key="14">
    <source>
        <dbReference type="Proteomes" id="UP000282211"/>
    </source>
</evidence>
<dbReference type="PANTHER" id="PTHR11458:SF0">
    <property type="entry name" value="DELTA-AMINOLEVULINIC ACID DEHYDRATASE"/>
    <property type="match status" value="1"/>
</dbReference>
<dbReference type="InParanoid" id="A0A420WKH7"/>
<dbReference type="NCBIfam" id="NF006762">
    <property type="entry name" value="PRK09283.1"/>
    <property type="match status" value="1"/>
</dbReference>
<keyword evidence="5" id="KW-0350">Heme biosynthesis</keyword>
<comment type="pathway">
    <text evidence="1">Porphyrin-containing compound metabolism; protoporphyrin-IX biosynthesis; coproporphyrinogen-III from 5-aminolevulinate: step 1/4.</text>
</comment>
<dbReference type="EC" id="4.2.1.24" evidence="3 11"/>
<comment type="subunit">
    <text evidence="11">Homooctamer.</text>
</comment>
<feature type="binding site" evidence="10">
    <location>
        <position position="237"/>
    </location>
    <ligand>
        <name>Mg(2+)</name>
        <dbReference type="ChEBI" id="CHEBI:18420"/>
    </ligand>
</feature>